<dbReference type="AlphaFoldDB" id="E7ABB7"/>
<dbReference type="HOGENOM" id="CLU_021095_6_0_7"/>
<gene>
    <name evidence="5" type="ordered locus">Hfelis_15910</name>
</gene>
<dbReference type="EMBL" id="FQ670179">
    <property type="protein sequence ID" value="CBY83675.1"/>
    <property type="molecule type" value="Genomic_DNA"/>
</dbReference>
<dbReference type="STRING" id="936155.HFELIS_15910"/>
<dbReference type="GO" id="GO:0009307">
    <property type="term" value="P:DNA restriction-modification system"/>
    <property type="evidence" value="ECO:0007669"/>
    <property type="project" value="UniProtKB-KW"/>
</dbReference>
<reference evidence="5 6" key="1">
    <citation type="journal article" date="2011" name="Genome Biol. Evol.">
        <title>Comparative whole genome sequence analysis of the carcinogenic bacterial model pathogen Helicobacter felis.</title>
        <authorList>
            <person name="Arnold I.C."/>
            <person name="Zigova Z."/>
            <person name="Holden M."/>
            <person name="Lawley T.D."/>
            <person name="Rad R."/>
            <person name="Dougan G."/>
            <person name="Falkow S."/>
            <person name="Bentley S.D."/>
            <person name="Muller A."/>
        </authorList>
    </citation>
    <scope>NUCLEOTIDE SEQUENCE [LARGE SCALE GENOMIC DNA]</scope>
    <source>
        <strain evidence="6">ATCC 49179 / CCUG 28539 / NCTC 12436 / CS1</strain>
    </source>
</reference>
<keyword evidence="2" id="KW-0680">Restriction system</keyword>
<dbReference type="InterPro" id="IPR051212">
    <property type="entry name" value="Type-I_RE_S_subunit"/>
</dbReference>
<dbReference type="Gene3D" id="3.90.220.20">
    <property type="entry name" value="DNA methylase specificity domains"/>
    <property type="match status" value="2"/>
</dbReference>
<evidence type="ECO:0000256" key="3">
    <source>
        <dbReference type="ARBA" id="ARBA00023125"/>
    </source>
</evidence>
<dbReference type="GO" id="GO:0003677">
    <property type="term" value="F:DNA binding"/>
    <property type="evidence" value="ECO:0007669"/>
    <property type="project" value="UniProtKB-KW"/>
</dbReference>
<dbReference type="SUPFAM" id="SSF116734">
    <property type="entry name" value="DNA methylase specificity domain"/>
    <property type="match status" value="2"/>
</dbReference>
<dbReference type="Proteomes" id="UP000007934">
    <property type="component" value="Chromosome"/>
</dbReference>
<dbReference type="REBASE" id="29953">
    <property type="entry name" value="S2.HfeORF15930P"/>
</dbReference>
<dbReference type="PANTHER" id="PTHR43140">
    <property type="entry name" value="TYPE-1 RESTRICTION ENZYME ECOKI SPECIFICITY PROTEIN"/>
    <property type="match status" value="1"/>
</dbReference>
<keyword evidence="6" id="KW-1185">Reference proteome</keyword>
<dbReference type="InterPro" id="IPR044946">
    <property type="entry name" value="Restrct_endonuc_typeI_TRD_sf"/>
</dbReference>
<sequence length="437" mass="48692">MPKHPLEKLLLEHCPQGVEFVELGEVCSLLNGYSFKKSDYVEKSNTLLIRMGNIRPNGGFNPEHKPIYLPDSFLEKYKNYALSDGDILIAMSGNNVGMTSLIKNIKGRKLLLNQRVAKPHNLSPNIHVPFLYYVLITQRVKKYIQSLSDAAAQPNLSTASILALKIPLPPLIIQEKIVTILDCFTELSAELSARKKQYSYYLNALLDFGTPTSPRLGRHALLKESFKVEWVELGTIGEFVRGSGLTKADLHPDNPNGELVGAIHYGEIHTFYNVHTSKTKSFITQELAKKLKPVYCGNLVIVGVSENPADVCKAVAYLGQETIYIGGDTFALRHQQNPKYLAYLFQTQAFKDFKLKYTCGAKVSRLNLQDLKTFLIPLPPLALQEKIVEILDQFNALTTDLQQGLPAEIEAREKQYTHYLNALLDFGVATGGGGGKP</sequence>
<evidence type="ECO:0000313" key="5">
    <source>
        <dbReference type="EMBL" id="CBY83675.1"/>
    </source>
</evidence>
<evidence type="ECO:0000313" key="6">
    <source>
        <dbReference type="Proteomes" id="UP000007934"/>
    </source>
</evidence>
<evidence type="ECO:0000256" key="1">
    <source>
        <dbReference type="ARBA" id="ARBA00010923"/>
    </source>
</evidence>
<evidence type="ECO:0000256" key="2">
    <source>
        <dbReference type="ARBA" id="ARBA00022747"/>
    </source>
</evidence>
<organism evidence="5 6">
    <name type="scientific">Helicobacter felis (strain ATCC 49179 / CCUG 28539 / NCTC 12436 / CS1)</name>
    <dbReference type="NCBI Taxonomy" id="936155"/>
    <lineage>
        <taxon>Bacteria</taxon>
        <taxon>Pseudomonadati</taxon>
        <taxon>Campylobacterota</taxon>
        <taxon>Epsilonproteobacteria</taxon>
        <taxon>Campylobacterales</taxon>
        <taxon>Helicobacteraceae</taxon>
        <taxon>Helicobacter</taxon>
    </lineage>
</organism>
<accession>E7ABB7</accession>
<protein>
    <submittedName>
        <fullName evidence="5">Type I restriction-modification system</fullName>
    </submittedName>
</protein>
<dbReference type="eggNOG" id="COG0732">
    <property type="taxonomic scope" value="Bacteria"/>
</dbReference>
<keyword evidence="3" id="KW-0238">DNA-binding</keyword>
<dbReference type="CDD" id="cd17268">
    <property type="entry name" value="RMtype1_S_Ara36733I_TRD1-CR1_like"/>
    <property type="match status" value="1"/>
</dbReference>
<comment type="similarity">
    <text evidence="1">Belongs to the type-I restriction system S methylase family.</text>
</comment>
<feature type="domain" description="Type I restriction modification DNA specificity" evidence="4">
    <location>
        <begin position="15"/>
        <end position="196"/>
    </location>
</feature>
<evidence type="ECO:0000259" key="4">
    <source>
        <dbReference type="Pfam" id="PF01420"/>
    </source>
</evidence>
<dbReference type="InterPro" id="IPR000055">
    <property type="entry name" value="Restrct_endonuc_typeI_TRD"/>
</dbReference>
<dbReference type="PANTHER" id="PTHR43140:SF1">
    <property type="entry name" value="TYPE I RESTRICTION ENZYME ECOKI SPECIFICITY SUBUNIT"/>
    <property type="match status" value="1"/>
</dbReference>
<dbReference type="KEGG" id="hfe:HFELIS_15910"/>
<dbReference type="CDD" id="cd17278">
    <property type="entry name" value="RMtype1_S_LdeBORF1052P-TRD2-CR2"/>
    <property type="match status" value="1"/>
</dbReference>
<proteinExistence type="inferred from homology"/>
<name>E7ABB7_HELFC</name>
<feature type="domain" description="Type I restriction modification DNA specificity" evidence="4">
    <location>
        <begin position="297"/>
        <end position="411"/>
    </location>
</feature>
<dbReference type="Pfam" id="PF01420">
    <property type="entry name" value="Methylase_S"/>
    <property type="match status" value="2"/>
</dbReference>